<name>A0A392RET4_9FABA</name>
<dbReference type="InterPro" id="IPR050951">
    <property type="entry name" value="Retrovirus_Pol_polyprotein"/>
</dbReference>
<dbReference type="Pfam" id="PF00665">
    <property type="entry name" value="rve"/>
    <property type="match status" value="1"/>
</dbReference>
<evidence type="ECO:0000313" key="2">
    <source>
        <dbReference type="EMBL" id="MCI34642.1"/>
    </source>
</evidence>
<evidence type="ECO:0000259" key="1">
    <source>
        <dbReference type="PROSITE" id="PS50994"/>
    </source>
</evidence>
<dbReference type="Proteomes" id="UP000265520">
    <property type="component" value="Unassembled WGS sequence"/>
</dbReference>
<accession>A0A392RET4</accession>
<dbReference type="SUPFAM" id="SSF53098">
    <property type="entry name" value="Ribonuclease H-like"/>
    <property type="match status" value="1"/>
</dbReference>
<dbReference type="EMBL" id="LXQA010215790">
    <property type="protein sequence ID" value="MCI34642.1"/>
    <property type="molecule type" value="Genomic_DNA"/>
</dbReference>
<evidence type="ECO:0000313" key="3">
    <source>
        <dbReference type="Proteomes" id="UP000265520"/>
    </source>
</evidence>
<protein>
    <submittedName>
        <fullName evidence="2">Gypsy retrotransposon integrase-like protein</fullName>
    </submittedName>
</protein>
<comment type="caution">
    <text evidence="2">The sequence shown here is derived from an EMBL/GenBank/DDBJ whole genome shotgun (WGS) entry which is preliminary data.</text>
</comment>
<feature type="domain" description="Integrase catalytic" evidence="1">
    <location>
        <begin position="1"/>
        <end position="91"/>
    </location>
</feature>
<dbReference type="PROSITE" id="PS50994">
    <property type="entry name" value="INTEGRASE"/>
    <property type="match status" value="1"/>
</dbReference>
<dbReference type="InterPro" id="IPR036397">
    <property type="entry name" value="RNaseH_sf"/>
</dbReference>
<keyword evidence="3" id="KW-1185">Reference proteome</keyword>
<dbReference type="PANTHER" id="PTHR37984">
    <property type="entry name" value="PROTEIN CBG26694"/>
    <property type="match status" value="1"/>
</dbReference>
<dbReference type="AlphaFoldDB" id="A0A392RET4"/>
<sequence length="91" mass="10495">MDILGPFPTAAGQNRYLIVAVDCFTKWIEAESLVKITAFNILRFFKWNVLARFGVPLAVVTDNGTQFTDRKFQEFLAKIRTTQHFTFVEHP</sequence>
<organism evidence="2 3">
    <name type="scientific">Trifolium medium</name>
    <dbReference type="NCBI Taxonomy" id="97028"/>
    <lineage>
        <taxon>Eukaryota</taxon>
        <taxon>Viridiplantae</taxon>
        <taxon>Streptophyta</taxon>
        <taxon>Embryophyta</taxon>
        <taxon>Tracheophyta</taxon>
        <taxon>Spermatophyta</taxon>
        <taxon>Magnoliopsida</taxon>
        <taxon>eudicotyledons</taxon>
        <taxon>Gunneridae</taxon>
        <taxon>Pentapetalae</taxon>
        <taxon>rosids</taxon>
        <taxon>fabids</taxon>
        <taxon>Fabales</taxon>
        <taxon>Fabaceae</taxon>
        <taxon>Papilionoideae</taxon>
        <taxon>50 kb inversion clade</taxon>
        <taxon>NPAAA clade</taxon>
        <taxon>Hologalegina</taxon>
        <taxon>IRL clade</taxon>
        <taxon>Trifolieae</taxon>
        <taxon>Trifolium</taxon>
    </lineage>
</organism>
<proteinExistence type="predicted"/>
<dbReference type="InterPro" id="IPR012337">
    <property type="entry name" value="RNaseH-like_sf"/>
</dbReference>
<reference evidence="2 3" key="1">
    <citation type="journal article" date="2018" name="Front. Plant Sci.">
        <title>Red Clover (Trifolium pratense) and Zigzag Clover (T. medium) - A Picture of Genomic Similarities and Differences.</title>
        <authorList>
            <person name="Dluhosova J."/>
            <person name="Istvanek J."/>
            <person name="Nedelnik J."/>
            <person name="Repkova J."/>
        </authorList>
    </citation>
    <scope>NUCLEOTIDE SEQUENCE [LARGE SCALE GENOMIC DNA]</scope>
    <source>
        <strain evidence="3">cv. 10/8</strain>
        <tissue evidence="2">Leaf</tissue>
    </source>
</reference>
<dbReference type="GO" id="GO:0003676">
    <property type="term" value="F:nucleic acid binding"/>
    <property type="evidence" value="ECO:0007669"/>
    <property type="project" value="InterPro"/>
</dbReference>
<dbReference type="InterPro" id="IPR001584">
    <property type="entry name" value="Integrase_cat-core"/>
</dbReference>
<dbReference type="GO" id="GO:0015074">
    <property type="term" value="P:DNA integration"/>
    <property type="evidence" value="ECO:0007669"/>
    <property type="project" value="InterPro"/>
</dbReference>
<dbReference type="PANTHER" id="PTHR37984:SF5">
    <property type="entry name" value="PROTEIN NYNRIN-LIKE"/>
    <property type="match status" value="1"/>
</dbReference>
<dbReference type="Gene3D" id="3.30.420.10">
    <property type="entry name" value="Ribonuclease H-like superfamily/Ribonuclease H"/>
    <property type="match status" value="1"/>
</dbReference>